<comment type="subcellular location">
    <subcellularLocation>
        <location evidence="2">Cell membrane</location>
        <topology evidence="2">Multi-pass membrane protein</topology>
    </subcellularLocation>
</comment>
<dbReference type="PANTHER" id="PTHR45792:SF8">
    <property type="entry name" value="DIACYLGLYCEROL LIPASE-ALPHA"/>
    <property type="match status" value="1"/>
</dbReference>
<keyword evidence="8" id="KW-0378">Hydrolase</keyword>
<feature type="domain" description="FYVE-type" evidence="19">
    <location>
        <begin position="553"/>
        <end position="623"/>
    </location>
</feature>
<dbReference type="Pfam" id="PF01363">
    <property type="entry name" value="FYVE"/>
    <property type="match status" value="1"/>
</dbReference>
<dbReference type="Gene3D" id="3.30.40.10">
    <property type="entry name" value="Zinc/RING finger domain, C3HC4 (zinc finger)"/>
    <property type="match status" value="1"/>
</dbReference>
<dbReference type="SUPFAM" id="SSF53474">
    <property type="entry name" value="alpha/beta-Hydrolases"/>
    <property type="match status" value="1"/>
</dbReference>
<dbReference type="InterPro" id="IPR013083">
    <property type="entry name" value="Znf_RING/FYVE/PHD"/>
</dbReference>
<feature type="region of interest" description="Disordered" evidence="18">
    <location>
        <begin position="295"/>
        <end position="367"/>
    </location>
</feature>
<keyword evidence="4" id="KW-0597">Phosphoprotein</keyword>
<sequence length="713" mass="77781">MDMQLLAAQQGQRLLYAHLEKDAGSHATDRPASALFVHSRQKIACLTIRGTATIHDVVTDIRAMPVPFPEVDPDAPSESNDTCEDDWTPIFRGHGLALCGMAKASANLFRENIDTLLLLAQKGYRIRITGHSLGGGVAALLGALVLRHFEKNARQGGPLAAAFEKRAGSEHAPGNNASETNGISNLLRVYGYGTPSCVDAALSDYVRSFVTTVVMHDDVIPRLTPTSIRGLLKHLLHIRETWVKAHFTNDLMAITERARGVWAPRWRGSFTLLKSPSRLKGYYKKKILISKRKLQSLGTSSPHDQNISSGERVNENRADHDHVSSTSGTLELTCGTAEKEEQVSNAEDSKLDDEEDEVSQDTTGIYIDGEEFFEAEDTLVESDDESLEGNRLEDNRLVGSEQDLKSDLSNPFPCNSDAGVSFGESLPSSDAAAGSISRSAAVKVGSTSSQQRIDDSDGEKCSDESLEGKSIPAVVLEEAPLPRMFLPGKIVHIYTHRGSYKATYVPRAFRELRRISLAGNMLNDHISKAYYEGLLEVQSVRKAAETLPHWTGFAEDSTCSCCASLFTWASTSDSEAQAARDKHNCRSCGTLVCDPCSKNRLPLPSLGITVPVRVCDRCYNDIGGALTGDNGNGLARSFIANADAGDGNVEFTQTTVEANEPVKDRAISDIDRASKIDEVKAHVRKSRPQRQRQRRSIVVDELASRIHPSVPSH</sequence>
<dbReference type="SUPFAM" id="SSF57903">
    <property type="entry name" value="FYVE/PHD zinc finger"/>
    <property type="match status" value="1"/>
</dbReference>
<keyword evidence="10" id="KW-0106">Calcium</keyword>
<evidence type="ECO:0000256" key="5">
    <source>
        <dbReference type="ARBA" id="ARBA00022692"/>
    </source>
</evidence>
<comment type="catalytic activity">
    <reaction evidence="15">
        <text>a 1,2-diacyl-sn-glycerol + H2O = a 2-acylglycerol + a fatty acid + H(+)</text>
        <dbReference type="Rhea" id="RHEA:33275"/>
        <dbReference type="ChEBI" id="CHEBI:15377"/>
        <dbReference type="ChEBI" id="CHEBI:15378"/>
        <dbReference type="ChEBI" id="CHEBI:17389"/>
        <dbReference type="ChEBI" id="CHEBI:17815"/>
        <dbReference type="ChEBI" id="CHEBI:28868"/>
        <dbReference type="EC" id="3.1.1.116"/>
    </reaction>
    <physiologicalReaction direction="left-to-right" evidence="15">
        <dbReference type="Rhea" id="RHEA:33276"/>
    </physiologicalReaction>
</comment>
<evidence type="ECO:0000256" key="6">
    <source>
        <dbReference type="ARBA" id="ARBA00022723"/>
    </source>
</evidence>
<proteinExistence type="predicted"/>
<comment type="cofactor">
    <cofactor evidence="1">
        <name>Ca(2+)</name>
        <dbReference type="ChEBI" id="CHEBI:29108"/>
    </cofactor>
</comment>
<keyword evidence="11" id="KW-0442">Lipid degradation</keyword>
<evidence type="ECO:0000256" key="17">
    <source>
        <dbReference type="PROSITE-ProRule" id="PRU00091"/>
    </source>
</evidence>
<evidence type="ECO:0000256" key="18">
    <source>
        <dbReference type="SAM" id="MobiDB-lite"/>
    </source>
</evidence>
<evidence type="ECO:0000256" key="10">
    <source>
        <dbReference type="ARBA" id="ARBA00022837"/>
    </source>
</evidence>
<evidence type="ECO:0000256" key="8">
    <source>
        <dbReference type="ARBA" id="ARBA00022801"/>
    </source>
</evidence>
<feature type="compositionally biased region" description="Basic and acidic residues" evidence="18">
    <location>
        <begin position="452"/>
        <end position="466"/>
    </location>
</feature>
<dbReference type="GO" id="GO:0016298">
    <property type="term" value="F:lipase activity"/>
    <property type="evidence" value="ECO:0007669"/>
    <property type="project" value="TreeGrafter"/>
</dbReference>
<gene>
    <name evidence="20" type="ORF">ASEP1449_LOCUS13783</name>
</gene>
<dbReference type="PANTHER" id="PTHR45792">
    <property type="entry name" value="DIACYLGLYCEROL LIPASE HOMOLOG-RELATED"/>
    <property type="match status" value="1"/>
</dbReference>
<dbReference type="InterPro" id="IPR029058">
    <property type="entry name" value="AB_hydrolase_fold"/>
</dbReference>
<keyword evidence="7 17" id="KW-0863">Zinc-finger</keyword>
<dbReference type="InterPro" id="IPR017455">
    <property type="entry name" value="Znf_FYVE-rel"/>
</dbReference>
<reference evidence="20" key="1">
    <citation type="submission" date="2021-01" db="EMBL/GenBank/DDBJ databases">
        <authorList>
            <person name="Corre E."/>
            <person name="Pelletier E."/>
            <person name="Niang G."/>
            <person name="Scheremetjew M."/>
            <person name="Finn R."/>
            <person name="Kale V."/>
            <person name="Holt S."/>
            <person name="Cochrane G."/>
            <person name="Meng A."/>
            <person name="Brown T."/>
            <person name="Cohen L."/>
        </authorList>
    </citation>
    <scope>NUCLEOTIDE SEQUENCE</scope>
    <source>
        <strain evidence="20">CCMP2084</strain>
    </source>
</reference>
<organism evidence="20">
    <name type="scientific">Attheya septentrionalis</name>
    <dbReference type="NCBI Taxonomy" id="420275"/>
    <lineage>
        <taxon>Eukaryota</taxon>
        <taxon>Sar</taxon>
        <taxon>Stramenopiles</taxon>
        <taxon>Ochrophyta</taxon>
        <taxon>Bacillariophyta</taxon>
        <taxon>Coscinodiscophyceae</taxon>
        <taxon>Chaetocerotophycidae</taxon>
        <taxon>Chaetocerotales</taxon>
        <taxon>Attheyaceae</taxon>
        <taxon>Attheya</taxon>
    </lineage>
</organism>
<accession>A0A7S2XTS0</accession>
<keyword evidence="13" id="KW-0443">Lipid metabolism</keyword>
<name>A0A7S2XTS0_9STRA</name>
<keyword evidence="5" id="KW-0812">Transmembrane</keyword>
<dbReference type="GO" id="GO:0008270">
    <property type="term" value="F:zinc ion binding"/>
    <property type="evidence" value="ECO:0007669"/>
    <property type="project" value="UniProtKB-KW"/>
</dbReference>
<dbReference type="CDD" id="cd15744">
    <property type="entry name" value="FYVE_RUFY3"/>
    <property type="match status" value="1"/>
</dbReference>
<dbReference type="PROSITE" id="PS50178">
    <property type="entry name" value="ZF_FYVE"/>
    <property type="match status" value="1"/>
</dbReference>
<keyword evidence="3" id="KW-1003">Cell membrane</keyword>
<evidence type="ECO:0000256" key="15">
    <source>
        <dbReference type="ARBA" id="ARBA00024531"/>
    </source>
</evidence>
<evidence type="ECO:0000256" key="9">
    <source>
        <dbReference type="ARBA" id="ARBA00022833"/>
    </source>
</evidence>
<feature type="compositionally biased region" description="Acidic residues" evidence="18">
    <location>
        <begin position="350"/>
        <end position="359"/>
    </location>
</feature>
<dbReference type="InterPro" id="IPR052214">
    <property type="entry name" value="DAG_Lipase-Related"/>
</dbReference>
<dbReference type="GO" id="GO:0016042">
    <property type="term" value="P:lipid catabolic process"/>
    <property type="evidence" value="ECO:0007669"/>
    <property type="project" value="UniProtKB-KW"/>
</dbReference>
<feature type="compositionally biased region" description="Basic and acidic residues" evidence="18">
    <location>
        <begin position="312"/>
        <end position="323"/>
    </location>
</feature>
<evidence type="ECO:0000256" key="11">
    <source>
        <dbReference type="ARBA" id="ARBA00022963"/>
    </source>
</evidence>
<evidence type="ECO:0000256" key="3">
    <source>
        <dbReference type="ARBA" id="ARBA00022475"/>
    </source>
</evidence>
<dbReference type="EC" id="3.1.1.116" evidence="16"/>
<evidence type="ECO:0000256" key="1">
    <source>
        <dbReference type="ARBA" id="ARBA00001913"/>
    </source>
</evidence>
<evidence type="ECO:0000256" key="2">
    <source>
        <dbReference type="ARBA" id="ARBA00004651"/>
    </source>
</evidence>
<dbReference type="InterPro" id="IPR002921">
    <property type="entry name" value="Fungal_lipase-type"/>
</dbReference>
<dbReference type="EMBL" id="HBHQ01020461">
    <property type="protein sequence ID" value="CAD9821949.1"/>
    <property type="molecule type" value="Transcribed_RNA"/>
</dbReference>
<feature type="compositionally biased region" description="Polar residues" evidence="18">
    <location>
        <begin position="296"/>
        <end position="311"/>
    </location>
</feature>
<keyword evidence="14" id="KW-0472">Membrane</keyword>
<dbReference type="InterPro" id="IPR000306">
    <property type="entry name" value="Znf_FYVE"/>
</dbReference>
<dbReference type="InterPro" id="IPR011011">
    <property type="entry name" value="Znf_FYVE_PHD"/>
</dbReference>
<evidence type="ECO:0000256" key="7">
    <source>
        <dbReference type="ARBA" id="ARBA00022771"/>
    </source>
</evidence>
<evidence type="ECO:0000256" key="14">
    <source>
        <dbReference type="ARBA" id="ARBA00023136"/>
    </source>
</evidence>
<keyword evidence="6" id="KW-0479">Metal-binding</keyword>
<dbReference type="CDD" id="cd00519">
    <property type="entry name" value="Lipase_3"/>
    <property type="match status" value="1"/>
</dbReference>
<dbReference type="Gene3D" id="3.40.50.1820">
    <property type="entry name" value="alpha/beta hydrolase"/>
    <property type="match status" value="1"/>
</dbReference>
<evidence type="ECO:0000256" key="4">
    <source>
        <dbReference type="ARBA" id="ARBA00022553"/>
    </source>
</evidence>
<dbReference type="AlphaFoldDB" id="A0A7S2XTS0"/>
<evidence type="ECO:0000259" key="19">
    <source>
        <dbReference type="PROSITE" id="PS50178"/>
    </source>
</evidence>
<evidence type="ECO:0000256" key="13">
    <source>
        <dbReference type="ARBA" id="ARBA00023098"/>
    </source>
</evidence>
<keyword evidence="9" id="KW-0862">Zinc</keyword>
<feature type="region of interest" description="Disordered" evidence="18">
    <location>
        <begin position="439"/>
        <end position="466"/>
    </location>
</feature>
<evidence type="ECO:0000313" key="20">
    <source>
        <dbReference type="EMBL" id="CAD9821949.1"/>
    </source>
</evidence>
<dbReference type="Pfam" id="PF01764">
    <property type="entry name" value="Lipase_3"/>
    <property type="match status" value="1"/>
</dbReference>
<evidence type="ECO:0000256" key="16">
    <source>
        <dbReference type="ARBA" id="ARBA00026104"/>
    </source>
</evidence>
<evidence type="ECO:0000256" key="12">
    <source>
        <dbReference type="ARBA" id="ARBA00022989"/>
    </source>
</evidence>
<dbReference type="SMART" id="SM00064">
    <property type="entry name" value="FYVE"/>
    <property type="match status" value="1"/>
</dbReference>
<dbReference type="GO" id="GO:0005886">
    <property type="term" value="C:plasma membrane"/>
    <property type="evidence" value="ECO:0007669"/>
    <property type="project" value="UniProtKB-SubCell"/>
</dbReference>
<protein>
    <recommendedName>
        <fullName evidence="16">sn-1-specific diacylglycerol lipase</fullName>
        <ecNumber evidence="16">3.1.1.116</ecNumber>
    </recommendedName>
</protein>
<keyword evidence="12" id="KW-1133">Transmembrane helix</keyword>